<gene>
    <name evidence="9" type="ORF">GCM10010468_39080</name>
</gene>
<keyword evidence="4" id="KW-0418">Kinase</keyword>
<evidence type="ECO:0000313" key="10">
    <source>
        <dbReference type="Proteomes" id="UP001501237"/>
    </source>
</evidence>
<name>A0ABP6QBM4_9ACTN</name>
<evidence type="ECO:0000256" key="3">
    <source>
        <dbReference type="ARBA" id="ARBA00022741"/>
    </source>
</evidence>
<evidence type="ECO:0000259" key="8">
    <source>
        <dbReference type="Pfam" id="PF02224"/>
    </source>
</evidence>
<dbReference type="EMBL" id="BAAAUV010000008">
    <property type="protein sequence ID" value="GAA3216764.1"/>
    <property type="molecule type" value="Genomic_DNA"/>
</dbReference>
<evidence type="ECO:0000313" key="9">
    <source>
        <dbReference type="EMBL" id="GAA3216764.1"/>
    </source>
</evidence>
<keyword evidence="5" id="KW-0067">ATP-binding</keyword>
<accession>A0ABP6QBM4</accession>
<sequence>MEGMDLTPAALLESTRPSLGAIRLIAVDGPSAAGKSTFARRLAAALDAPLLGSDEFPVPWDGDPLAWWPRAEPLLAKLAAGRPATFHPYDWRTGDHGPAREIPVAAFLVLEGVGAAWRGCPAALRIWVDAPHDVRRRRAERRDGPAILPSWDAWSVRERHHFTTDGTIADLIVTPDSRPLLRERK</sequence>
<reference evidence="10" key="1">
    <citation type="journal article" date="2019" name="Int. J. Syst. Evol. Microbiol.">
        <title>The Global Catalogue of Microorganisms (GCM) 10K type strain sequencing project: providing services to taxonomists for standard genome sequencing and annotation.</title>
        <authorList>
            <consortium name="The Broad Institute Genomics Platform"/>
            <consortium name="The Broad Institute Genome Sequencing Center for Infectious Disease"/>
            <person name="Wu L."/>
            <person name="Ma J."/>
        </authorList>
    </citation>
    <scope>NUCLEOTIDE SEQUENCE [LARGE SCALE GENOMIC DNA]</scope>
    <source>
        <strain evidence="10">JCM 9377</strain>
    </source>
</reference>
<dbReference type="InterPro" id="IPR011994">
    <property type="entry name" value="Cytidylate_kinase_dom"/>
</dbReference>
<dbReference type="Proteomes" id="UP001501237">
    <property type="component" value="Unassembled WGS sequence"/>
</dbReference>
<comment type="caution">
    <text evidence="9">The sequence shown here is derived from an EMBL/GenBank/DDBJ whole genome shotgun (WGS) entry which is preliminary data.</text>
</comment>
<comment type="catalytic activity">
    <reaction evidence="7">
        <text>CMP + ATP = CDP + ADP</text>
        <dbReference type="Rhea" id="RHEA:11600"/>
        <dbReference type="ChEBI" id="CHEBI:30616"/>
        <dbReference type="ChEBI" id="CHEBI:58069"/>
        <dbReference type="ChEBI" id="CHEBI:60377"/>
        <dbReference type="ChEBI" id="CHEBI:456216"/>
        <dbReference type="EC" id="2.7.4.25"/>
    </reaction>
</comment>
<evidence type="ECO:0000256" key="4">
    <source>
        <dbReference type="ARBA" id="ARBA00022777"/>
    </source>
</evidence>
<dbReference type="Pfam" id="PF02224">
    <property type="entry name" value="Cytidylate_kin"/>
    <property type="match status" value="1"/>
</dbReference>
<dbReference type="SUPFAM" id="SSF52540">
    <property type="entry name" value="P-loop containing nucleoside triphosphate hydrolases"/>
    <property type="match status" value="1"/>
</dbReference>
<keyword evidence="3" id="KW-0547">Nucleotide-binding</keyword>
<dbReference type="EC" id="2.7.4.25" evidence="1"/>
<dbReference type="InterPro" id="IPR027417">
    <property type="entry name" value="P-loop_NTPase"/>
</dbReference>
<comment type="catalytic activity">
    <reaction evidence="6">
        <text>dCMP + ATP = dCDP + ADP</text>
        <dbReference type="Rhea" id="RHEA:25094"/>
        <dbReference type="ChEBI" id="CHEBI:30616"/>
        <dbReference type="ChEBI" id="CHEBI:57566"/>
        <dbReference type="ChEBI" id="CHEBI:58593"/>
        <dbReference type="ChEBI" id="CHEBI:456216"/>
        <dbReference type="EC" id="2.7.4.25"/>
    </reaction>
</comment>
<organism evidence="9 10">
    <name type="scientific">Actinocorallia longicatena</name>
    <dbReference type="NCBI Taxonomy" id="111803"/>
    <lineage>
        <taxon>Bacteria</taxon>
        <taxon>Bacillati</taxon>
        <taxon>Actinomycetota</taxon>
        <taxon>Actinomycetes</taxon>
        <taxon>Streptosporangiales</taxon>
        <taxon>Thermomonosporaceae</taxon>
        <taxon>Actinocorallia</taxon>
    </lineage>
</organism>
<evidence type="ECO:0000256" key="7">
    <source>
        <dbReference type="ARBA" id="ARBA00048478"/>
    </source>
</evidence>
<keyword evidence="2" id="KW-0808">Transferase</keyword>
<proteinExistence type="predicted"/>
<keyword evidence="10" id="KW-1185">Reference proteome</keyword>
<evidence type="ECO:0000256" key="2">
    <source>
        <dbReference type="ARBA" id="ARBA00022679"/>
    </source>
</evidence>
<evidence type="ECO:0000256" key="6">
    <source>
        <dbReference type="ARBA" id="ARBA00047615"/>
    </source>
</evidence>
<dbReference type="Gene3D" id="3.40.50.300">
    <property type="entry name" value="P-loop containing nucleotide triphosphate hydrolases"/>
    <property type="match status" value="1"/>
</dbReference>
<protein>
    <recommendedName>
        <fullName evidence="1">(d)CMP kinase</fullName>
        <ecNumber evidence="1">2.7.4.25</ecNumber>
    </recommendedName>
</protein>
<feature type="domain" description="Cytidylate kinase" evidence="8">
    <location>
        <begin position="25"/>
        <end position="53"/>
    </location>
</feature>
<evidence type="ECO:0000256" key="5">
    <source>
        <dbReference type="ARBA" id="ARBA00022840"/>
    </source>
</evidence>
<evidence type="ECO:0000256" key="1">
    <source>
        <dbReference type="ARBA" id="ARBA00012906"/>
    </source>
</evidence>